<gene>
    <name evidence="1" type="ORF">GAB14E_2648</name>
</gene>
<comment type="caution">
    <text evidence="1">The sequence shown here is derived from an EMBL/GenBank/DDBJ whole genome shotgun (WGS) entry which is preliminary data.</text>
</comment>
<accession>A0A099KRD8</accession>
<dbReference type="RefSeq" id="WP_033082323.1">
    <property type="nucleotide sequence ID" value="NZ_JQEC01000027.1"/>
</dbReference>
<dbReference type="Proteomes" id="UP000029868">
    <property type="component" value="Unassembled WGS sequence"/>
</dbReference>
<dbReference type="OrthoDB" id="6228331at2"/>
<proteinExistence type="predicted"/>
<organism evidence="1 2">
    <name type="scientific">Colwellia psychrerythraea</name>
    <name type="common">Vibrio psychroerythus</name>
    <dbReference type="NCBI Taxonomy" id="28229"/>
    <lineage>
        <taxon>Bacteria</taxon>
        <taxon>Pseudomonadati</taxon>
        <taxon>Pseudomonadota</taxon>
        <taxon>Gammaproteobacteria</taxon>
        <taxon>Alteromonadales</taxon>
        <taxon>Colwelliaceae</taxon>
        <taxon>Colwellia</taxon>
    </lineage>
</organism>
<dbReference type="EMBL" id="JQEC01000027">
    <property type="protein sequence ID" value="KGJ93324.1"/>
    <property type="molecule type" value="Genomic_DNA"/>
</dbReference>
<evidence type="ECO:0000313" key="2">
    <source>
        <dbReference type="Proteomes" id="UP000029868"/>
    </source>
</evidence>
<dbReference type="AlphaFoldDB" id="A0A099KRD8"/>
<protein>
    <submittedName>
        <fullName evidence="1">Uncharacterized protein</fullName>
    </submittedName>
</protein>
<reference evidence="1 2" key="1">
    <citation type="submission" date="2014-08" db="EMBL/GenBank/DDBJ databases">
        <title>Genomic and Phenotypic Diversity of Colwellia psychrerythraea strains from Disparate Marine Basins.</title>
        <authorList>
            <person name="Techtmann S.M."/>
            <person name="Stelling S.C."/>
            <person name="Utturkar S.M."/>
            <person name="Alshibli N."/>
            <person name="Harris A."/>
            <person name="Brown S.D."/>
            <person name="Hazen T.C."/>
        </authorList>
    </citation>
    <scope>NUCLEOTIDE SEQUENCE [LARGE SCALE GENOMIC DNA]</scope>
    <source>
        <strain evidence="1 2">GAB14E</strain>
    </source>
</reference>
<sequence>MFNLLSSQTRMLILLSKYSSQELQIVCNNLKMTIKLLNLSTTELLENRRNYGVLLPQVEVLTEDLDAVNLQALNYEQTLLNPNTLIKVLNTFCLTEAVIVRNNFNNCLDFVAEQSLATVPIIKIDKPQLSANVGKSNVSPIRLTEIKQRLSQAVKSPTDKQVQIKNKLNNLLTQPTTTSSTGANKQA</sequence>
<evidence type="ECO:0000313" key="1">
    <source>
        <dbReference type="EMBL" id="KGJ93324.1"/>
    </source>
</evidence>
<name>A0A099KRD8_COLPS</name>
<dbReference type="PATRIC" id="fig|28229.3.peg.2276"/>